<feature type="domain" description="Peptidase S9 prolyl oligopeptidase catalytic" evidence="2">
    <location>
        <begin position="100"/>
        <end position="240"/>
    </location>
</feature>
<dbReference type="EMBL" id="QNRX01000003">
    <property type="protein sequence ID" value="RBP68406.1"/>
    <property type="molecule type" value="Genomic_DNA"/>
</dbReference>
<accession>A0A366ICB3</accession>
<evidence type="ECO:0000313" key="3">
    <source>
        <dbReference type="EMBL" id="RBP68406.1"/>
    </source>
</evidence>
<keyword evidence="1" id="KW-0378">Hydrolase</keyword>
<dbReference type="SUPFAM" id="SSF53474">
    <property type="entry name" value="alpha/beta-Hydrolases"/>
    <property type="match status" value="1"/>
</dbReference>
<protein>
    <recommendedName>
        <fullName evidence="2">Peptidase S9 prolyl oligopeptidase catalytic domain-containing protein</fullName>
    </recommendedName>
</protein>
<dbReference type="GO" id="GO:0008236">
    <property type="term" value="F:serine-type peptidase activity"/>
    <property type="evidence" value="ECO:0007669"/>
    <property type="project" value="InterPro"/>
</dbReference>
<evidence type="ECO:0000313" key="4">
    <source>
        <dbReference type="Proteomes" id="UP000253490"/>
    </source>
</evidence>
<dbReference type="GO" id="GO:0006508">
    <property type="term" value="P:proteolysis"/>
    <property type="evidence" value="ECO:0007669"/>
    <property type="project" value="InterPro"/>
</dbReference>
<organism evidence="3 4">
    <name type="scientific">Alkalibaculum bacchi</name>
    <dbReference type="NCBI Taxonomy" id="645887"/>
    <lineage>
        <taxon>Bacteria</taxon>
        <taxon>Bacillati</taxon>
        <taxon>Bacillota</taxon>
        <taxon>Clostridia</taxon>
        <taxon>Eubacteriales</taxon>
        <taxon>Eubacteriaceae</taxon>
        <taxon>Alkalibaculum</taxon>
    </lineage>
</organism>
<name>A0A366ICB3_9FIRM</name>
<gene>
    <name evidence="3" type="ORF">DES36_103169</name>
</gene>
<dbReference type="Proteomes" id="UP000253490">
    <property type="component" value="Unassembled WGS sequence"/>
</dbReference>
<sequence length="254" mass="29284">MKNAFVKEEKVQLGDIPAILYKPREIARDELLPTIIFYHGWGSNKESQKFRGFTLASFGFQVILPDSIYHGERNPVDHEKVENMGKYFWEVILNNIKESETLVQAAIEKCQADPNRIGVAGHSMGGYTASGFFSNNEKIKALAVLNGSCSWNYTNEQFAELFHIKESPIAPRDQEKIDELDPYNRIEKLKNRPMLILHGEADEVVPVQGQRLFYQKMSENNATSHLKYVEYPRLNHYVTTNMMEEVIGFFQEKM</sequence>
<dbReference type="GO" id="GO:0052689">
    <property type="term" value="F:carboxylic ester hydrolase activity"/>
    <property type="evidence" value="ECO:0007669"/>
    <property type="project" value="UniProtKB-ARBA"/>
</dbReference>
<dbReference type="OrthoDB" id="31158at2"/>
<dbReference type="RefSeq" id="WP_113919832.1">
    <property type="nucleotide sequence ID" value="NZ_QNRX01000003.1"/>
</dbReference>
<dbReference type="PANTHER" id="PTHR22946">
    <property type="entry name" value="DIENELACTONE HYDROLASE DOMAIN-CONTAINING PROTEIN-RELATED"/>
    <property type="match status" value="1"/>
</dbReference>
<dbReference type="InterPro" id="IPR029058">
    <property type="entry name" value="AB_hydrolase_fold"/>
</dbReference>
<keyword evidence="4" id="KW-1185">Reference proteome</keyword>
<proteinExistence type="predicted"/>
<dbReference type="Pfam" id="PF00326">
    <property type="entry name" value="Peptidase_S9"/>
    <property type="match status" value="1"/>
</dbReference>
<dbReference type="InterPro" id="IPR001375">
    <property type="entry name" value="Peptidase_S9_cat"/>
</dbReference>
<dbReference type="InterPro" id="IPR050261">
    <property type="entry name" value="FrsA_esterase"/>
</dbReference>
<dbReference type="PANTHER" id="PTHR22946:SF9">
    <property type="entry name" value="POLYKETIDE TRANSFERASE AF380"/>
    <property type="match status" value="1"/>
</dbReference>
<evidence type="ECO:0000259" key="2">
    <source>
        <dbReference type="Pfam" id="PF00326"/>
    </source>
</evidence>
<dbReference type="Gene3D" id="3.40.50.1820">
    <property type="entry name" value="alpha/beta hydrolase"/>
    <property type="match status" value="1"/>
</dbReference>
<comment type="caution">
    <text evidence="3">The sequence shown here is derived from an EMBL/GenBank/DDBJ whole genome shotgun (WGS) entry which is preliminary data.</text>
</comment>
<reference evidence="3 4" key="1">
    <citation type="submission" date="2018-06" db="EMBL/GenBank/DDBJ databases">
        <title>Genomic Encyclopedia of Type Strains, Phase IV (KMG-IV): sequencing the most valuable type-strain genomes for metagenomic binning, comparative biology and taxonomic classification.</title>
        <authorList>
            <person name="Goeker M."/>
        </authorList>
    </citation>
    <scope>NUCLEOTIDE SEQUENCE [LARGE SCALE GENOMIC DNA]</scope>
    <source>
        <strain evidence="3 4">DSM 22112</strain>
    </source>
</reference>
<dbReference type="AlphaFoldDB" id="A0A366ICB3"/>
<evidence type="ECO:0000256" key="1">
    <source>
        <dbReference type="ARBA" id="ARBA00022801"/>
    </source>
</evidence>